<dbReference type="HAMAP" id="MF_01270">
    <property type="entry name" value="AnhMurNAc_kinase"/>
    <property type="match status" value="1"/>
</dbReference>
<comment type="pathway">
    <text evidence="2">Cell wall biogenesis; peptidoglycan recycling.</text>
</comment>
<dbReference type="InterPro" id="IPR005338">
    <property type="entry name" value="Anhydro_N_Ac-Mur_kinase"/>
</dbReference>
<comment type="pathway">
    <text evidence="2">Amino-sugar metabolism; 1,6-anhydro-N-acetylmuramate degradation.</text>
</comment>
<dbReference type="EC" id="2.7.1.170" evidence="2"/>
<evidence type="ECO:0000313" key="3">
    <source>
        <dbReference type="EMBL" id="NIJ57377.1"/>
    </source>
</evidence>
<sequence>MGRRQLEIVMSEGILRVIGLMSGTSMDGIDVALVETDGEIIHRLGPAGFHPYDTADRALLRKAIATATTLTDREARPDELADAEDMVTHRHIRAIDSFLSSCQFNPGEVDLIGFHGQTVLHRPEAGLTVQIGDGQKLATHVGVPVVYDFRAADVAVGGQGAPLVPLFHRALVRAADLDGPVAVLNLGGVANVTYVESADDNVLIACDTGPANALIDDFMLKRTGIPIDRGGVHASQGKVNESVVSGLMHNAFFLLPPPKSLDRNAFDLPDLSALSVEDGAATLTEFSARAVAHIVPLLPHAPRLWIVCGGGAHNAELVRRIGANTGAKVIVADDLGWSGDAMEAQAFAYLAVRSLRGLPLTLPGTTGVAAPTTGGVLAEPAAEAELAAVAP</sequence>
<dbReference type="InterPro" id="IPR043129">
    <property type="entry name" value="ATPase_NBD"/>
</dbReference>
<dbReference type="NCBIfam" id="NF007141">
    <property type="entry name" value="PRK09585.1-5"/>
    <property type="match status" value="1"/>
</dbReference>
<dbReference type="PANTHER" id="PTHR30605">
    <property type="entry name" value="ANHYDRO-N-ACETYLMURAMIC ACID KINASE"/>
    <property type="match status" value="1"/>
</dbReference>
<evidence type="ECO:0000256" key="1">
    <source>
        <dbReference type="ARBA" id="ARBA00023277"/>
    </source>
</evidence>
<feature type="binding site" evidence="2">
    <location>
        <begin position="23"/>
        <end position="30"/>
    </location>
    <ligand>
        <name>ATP</name>
        <dbReference type="ChEBI" id="CHEBI:30616"/>
    </ligand>
</feature>
<evidence type="ECO:0000313" key="4">
    <source>
        <dbReference type="Proteomes" id="UP001429580"/>
    </source>
</evidence>
<keyword evidence="4" id="KW-1185">Reference proteome</keyword>
<comment type="function">
    <text evidence="2">Catalyzes the specific phosphorylation of 1,6-anhydro-N-acetylmuramic acid (anhMurNAc) with the simultaneous cleavage of the 1,6-anhydro ring, generating MurNAc-6-P. Is required for the utilization of anhMurNAc either imported from the medium or derived from its own cell wall murein, and thus plays a role in cell wall recycling.</text>
</comment>
<dbReference type="EMBL" id="JAASQI010000002">
    <property type="protein sequence ID" value="NIJ57377.1"/>
    <property type="molecule type" value="Genomic_DNA"/>
</dbReference>
<dbReference type="SUPFAM" id="SSF53067">
    <property type="entry name" value="Actin-like ATPase domain"/>
    <property type="match status" value="1"/>
</dbReference>
<dbReference type="RefSeq" id="WP_246225106.1">
    <property type="nucleotide sequence ID" value="NZ_JAASQI010000002.1"/>
</dbReference>
<keyword evidence="2" id="KW-0547">Nucleotide-binding</keyword>
<dbReference type="Pfam" id="PF03702">
    <property type="entry name" value="AnmK"/>
    <property type="match status" value="1"/>
</dbReference>
<keyword evidence="2 3" id="KW-0808">Transferase</keyword>
<evidence type="ECO:0000256" key="2">
    <source>
        <dbReference type="HAMAP-Rule" id="MF_01270"/>
    </source>
</evidence>
<accession>A0ABX0UWQ3</accession>
<organism evidence="3 4">
    <name type="scientific">Pseudochelatococcus lubricantis</name>
    <dbReference type="NCBI Taxonomy" id="1538102"/>
    <lineage>
        <taxon>Bacteria</taxon>
        <taxon>Pseudomonadati</taxon>
        <taxon>Pseudomonadota</taxon>
        <taxon>Alphaproteobacteria</taxon>
        <taxon>Hyphomicrobiales</taxon>
        <taxon>Chelatococcaceae</taxon>
        <taxon>Pseudochelatococcus</taxon>
    </lineage>
</organism>
<comment type="caution">
    <text evidence="3">The sequence shown here is derived from an EMBL/GenBank/DDBJ whole genome shotgun (WGS) entry which is preliminary data.</text>
</comment>
<name>A0ABX0UWQ3_9HYPH</name>
<proteinExistence type="inferred from homology"/>
<protein>
    <recommendedName>
        <fullName evidence="2">Anhydro-N-acetylmuramic acid kinase</fullName>
        <ecNumber evidence="2">2.7.1.170</ecNumber>
    </recommendedName>
    <alternativeName>
        <fullName evidence="2">AnhMurNAc kinase</fullName>
    </alternativeName>
</protein>
<comment type="catalytic activity">
    <reaction evidence="2">
        <text>1,6-anhydro-N-acetyl-beta-muramate + ATP + H2O = N-acetyl-D-muramate 6-phosphate + ADP + H(+)</text>
        <dbReference type="Rhea" id="RHEA:24952"/>
        <dbReference type="ChEBI" id="CHEBI:15377"/>
        <dbReference type="ChEBI" id="CHEBI:15378"/>
        <dbReference type="ChEBI" id="CHEBI:30616"/>
        <dbReference type="ChEBI" id="CHEBI:58690"/>
        <dbReference type="ChEBI" id="CHEBI:58722"/>
        <dbReference type="ChEBI" id="CHEBI:456216"/>
        <dbReference type="EC" id="2.7.1.170"/>
    </reaction>
</comment>
<dbReference type="Proteomes" id="UP001429580">
    <property type="component" value="Unassembled WGS sequence"/>
</dbReference>
<keyword evidence="2 3" id="KW-0418">Kinase</keyword>
<reference evidence="3 4" key="1">
    <citation type="submission" date="2020-03" db="EMBL/GenBank/DDBJ databases">
        <title>Genomic Encyclopedia of Type Strains, Phase IV (KMG-IV): sequencing the most valuable type-strain genomes for metagenomic binning, comparative biology and taxonomic classification.</title>
        <authorList>
            <person name="Goeker M."/>
        </authorList>
    </citation>
    <scope>NUCLEOTIDE SEQUENCE [LARGE SCALE GENOMIC DNA]</scope>
    <source>
        <strain evidence="3 4">DSM 103870</strain>
    </source>
</reference>
<dbReference type="GO" id="GO:0016301">
    <property type="term" value="F:kinase activity"/>
    <property type="evidence" value="ECO:0007669"/>
    <property type="project" value="UniProtKB-KW"/>
</dbReference>
<dbReference type="Gene3D" id="3.30.420.40">
    <property type="match status" value="2"/>
</dbReference>
<keyword evidence="2" id="KW-0067">ATP-binding</keyword>
<gene>
    <name evidence="2" type="primary">anmK</name>
    <name evidence="3" type="ORF">FHS82_001203</name>
</gene>
<dbReference type="PANTHER" id="PTHR30605:SF0">
    <property type="entry name" value="ANHYDRO-N-ACETYLMURAMIC ACID KINASE"/>
    <property type="match status" value="1"/>
</dbReference>
<keyword evidence="1 2" id="KW-0119">Carbohydrate metabolism</keyword>
<comment type="similarity">
    <text evidence="2">Belongs to the anhydro-N-acetylmuramic acid kinase family.</text>
</comment>